<dbReference type="PANTHER" id="PTHR31435:SF10">
    <property type="entry name" value="BSR4717 PROTEIN"/>
    <property type="match status" value="1"/>
</dbReference>
<sequence>MTLMEIKHGTNKFYVGEDEQNFLAQMTYVSSGENLMIIDHTEVSDELRGQNVGKLLVESGVNYARENNLKVVPLCPFAKALIDKTPEYQDVLKK</sequence>
<dbReference type="InterPro" id="IPR016181">
    <property type="entry name" value="Acyl_CoA_acyltransferase"/>
</dbReference>
<feature type="domain" description="N-acetyltransferase" evidence="1">
    <location>
        <begin position="5"/>
        <end position="93"/>
    </location>
</feature>
<dbReference type="Pfam" id="PF14542">
    <property type="entry name" value="Acetyltransf_CG"/>
    <property type="match status" value="1"/>
</dbReference>
<reference evidence="2 3" key="1">
    <citation type="submission" date="2021-05" db="EMBL/GenBank/DDBJ databases">
        <title>Staphylococcus fleurettii isolated from lake water in First Nation community in Manitoba, Canada.</title>
        <authorList>
            <person name="Bashar S."/>
            <person name="Murdock A."/>
            <person name="Patidar R."/>
            <person name="Golding G."/>
            <person name="Farenhorst A."/>
            <person name="Kumar A."/>
        </authorList>
    </citation>
    <scope>NUCLEOTIDE SEQUENCE [LARGE SCALE GENOMIC DNA]</scope>
    <source>
        <strain evidence="2 3">SF002</strain>
    </source>
</reference>
<dbReference type="InterPro" id="IPR031165">
    <property type="entry name" value="GNAT_YJDJ"/>
</dbReference>
<dbReference type="Proteomes" id="UP000681586">
    <property type="component" value="Unassembled WGS sequence"/>
</dbReference>
<evidence type="ECO:0000313" key="2">
    <source>
        <dbReference type="EMBL" id="MBS3698197.1"/>
    </source>
</evidence>
<gene>
    <name evidence="2" type="ORF">JJQ58_12040</name>
</gene>
<dbReference type="SUPFAM" id="SSF55729">
    <property type="entry name" value="Acyl-CoA N-acyltransferases (Nat)"/>
    <property type="match status" value="1"/>
</dbReference>
<dbReference type="Gene3D" id="3.40.630.30">
    <property type="match status" value="1"/>
</dbReference>
<dbReference type="EMBL" id="JAGXBM010000029">
    <property type="protein sequence ID" value="MBS3698197.1"/>
    <property type="molecule type" value="Genomic_DNA"/>
</dbReference>
<dbReference type="InterPro" id="IPR045057">
    <property type="entry name" value="Gcn5-rel_NAT"/>
</dbReference>
<proteinExistence type="predicted"/>
<evidence type="ECO:0000259" key="1">
    <source>
        <dbReference type="PROSITE" id="PS51729"/>
    </source>
</evidence>
<dbReference type="PANTHER" id="PTHR31435">
    <property type="entry name" value="PROTEIN NATD1"/>
    <property type="match status" value="1"/>
</dbReference>
<accession>A0ABS5MSH4</accession>
<comment type="caution">
    <text evidence="2">The sequence shown here is derived from an EMBL/GenBank/DDBJ whole genome shotgun (WGS) entry which is preliminary data.</text>
</comment>
<organism evidence="2 3">
    <name type="scientific">Mammaliicoccus fleurettii</name>
    <dbReference type="NCBI Taxonomy" id="150056"/>
    <lineage>
        <taxon>Bacteria</taxon>
        <taxon>Bacillati</taxon>
        <taxon>Bacillota</taxon>
        <taxon>Bacilli</taxon>
        <taxon>Bacillales</taxon>
        <taxon>Staphylococcaceae</taxon>
        <taxon>Mammaliicoccus</taxon>
    </lineage>
</organism>
<evidence type="ECO:0000313" key="3">
    <source>
        <dbReference type="Proteomes" id="UP000681586"/>
    </source>
</evidence>
<dbReference type="PROSITE" id="PS51729">
    <property type="entry name" value="GNAT_YJDJ"/>
    <property type="match status" value="1"/>
</dbReference>
<name>A0ABS5MSH4_9STAP</name>
<keyword evidence="3" id="KW-1185">Reference proteome</keyword>
<protein>
    <submittedName>
        <fullName evidence="2">N-acetyltransferase</fullName>
    </submittedName>
</protein>